<proteinExistence type="predicted"/>
<gene>
    <name evidence="1" type="ORF">MICAE_90018</name>
</gene>
<evidence type="ECO:0000313" key="1">
    <source>
        <dbReference type="EMBL" id="CCI16519.1"/>
    </source>
</evidence>
<name>I4H395_MICAE</name>
<dbReference type="Proteomes" id="UP000003273">
    <property type="component" value="Unassembled WGS sequence"/>
</dbReference>
<accession>I4H395</accession>
<dbReference type="EMBL" id="CAIL01000300">
    <property type="protein sequence ID" value="CCI16519.1"/>
    <property type="molecule type" value="Genomic_DNA"/>
</dbReference>
<comment type="caution">
    <text evidence="1">The sequence shown here is derived from an EMBL/GenBank/DDBJ whole genome shotgun (WGS) entry which is preliminary data.</text>
</comment>
<dbReference type="HOGENOM" id="CLU_3185802_0_0_3"/>
<sequence length="46" mass="5174">MINSDHQQAIELMLASGDHDQLLLFCQQALAVHPEVTDYYPYLGLA</sequence>
<evidence type="ECO:0000313" key="2">
    <source>
        <dbReference type="Proteomes" id="UP000003273"/>
    </source>
</evidence>
<protein>
    <submittedName>
        <fullName evidence="1">Uncharacterized protein</fullName>
    </submittedName>
</protein>
<reference evidence="1 2" key="1">
    <citation type="submission" date="2012-04" db="EMBL/GenBank/DDBJ databases">
        <authorList>
            <person name="Genoscope - CEA"/>
        </authorList>
    </citation>
    <scope>NUCLEOTIDE SEQUENCE [LARGE SCALE GENOMIC DNA]</scope>
    <source>
        <strain evidence="1 2">9806</strain>
    </source>
</reference>
<organism evidence="1 2">
    <name type="scientific">Microcystis aeruginosa PCC 9806</name>
    <dbReference type="NCBI Taxonomy" id="1160282"/>
    <lineage>
        <taxon>Bacteria</taxon>
        <taxon>Bacillati</taxon>
        <taxon>Cyanobacteriota</taxon>
        <taxon>Cyanophyceae</taxon>
        <taxon>Oscillatoriophycideae</taxon>
        <taxon>Chroococcales</taxon>
        <taxon>Microcystaceae</taxon>
        <taxon>Microcystis</taxon>
    </lineage>
</organism>
<dbReference type="AlphaFoldDB" id="I4H395"/>
<dbReference type="RefSeq" id="WP_002780031.1">
    <property type="nucleotide sequence ID" value="NZ_HE973221.1"/>
</dbReference>